<organism evidence="2 3">
    <name type="scientific">Oedothorax gibbosus</name>
    <dbReference type="NCBI Taxonomy" id="931172"/>
    <lineage>
        <taxon>Eukaryota</taxon>
        <taxon>Metazoa</taxon>
        <taxon>Ecdysozoa</taxon>
        <taxon>Arthropoda</taxon>
        <taxon>Chelicerata</taxon>
        <taxon>Arachnida</taxon>
        <taxon>Araneae</taxon>
        <taxon>Araneomorphae</taxon>
        <taxon>Entelegynae</taxon>
        <taxon>Araneoidea</taxon>
        <taxon>Linyphiidae</taxon>
        <taxon>Erigoninae</taxon>
        <taxon>Oedothorax</taxon>
    </lineage>
</organism>
<proteinExistence type="predicted"/>
<accession>A0AAV6U9X4</accession>
<dbReference type="AlphaFoldDB" id="A0AAV6U9X4"/>
<dbReference type="EMBL" id="JAFNEN010000559">
    <property type="protein sequence ID" value="KAG8180633.1"/>
    <property type="molecule type" value="Genomic_DNA"/>
</dbReference>
<evidence type="ECO:0000313" key="2">
    <source>
        <dbReference type="EMBL" id="KAG8180633.1"/>
    </source>
</evidence>
<protein>
    <submittedName>
        <fullName evidence="2">Uncharacterized protein</fullName>
    </submittedName>
</protein>
<evidence type="ECO:0000256" key="1">
    <source>
        <dbReference type="SAM" id="SignalP"/>
    </source>
</evidence>
<dbReference type="Proteomes" id="UP000827092">
    <property type="component" value="Unassembled WGS sequence"/>
</dbReference>
<keyword evidence="1" id="KW-0732">Signal</keyword>
<keyword evidence="3" id="KW-1185">Reference proteome</keyword>
<comment type="caution">
    <text evidence="2">The sequence shown here is derived from an EMBL/GenBank/DDBJ whole genome shotgun (WGS) entry which is preliminary data.</text>
</comment>
<reference evidence="2 3" key="1">
    <citation type="journal article" date="2022" name="Nat. Ecol. Evol.">
        <title>A masculinizing supergene underlies an exaggerated male reproductive morph in a spider.</title>
        <authorList>
            <person name="Hendrickx F."/>
            <person name="De Corte Z."/>
            <person name="Sonet G."/>
            <person name="Van Belleghem S.M."/>
            <person name="Kostlbacher S."/>
            <person name="Vangestel C."/>
        </authorList>
    </citation>
    <scope>NUCLEOTIDE SEQUENCE [LARGE SCALE GENOMIC DNA]</scope>
    <source>
        <strain evidence="2">W744_W776</strain>
    </source>
</reference>
<sequence>MITGAASPRCIIHMKISNLIAMTLVITYWELVHAAATDEDDINEAEHMFHQLLLQKTSEYSNTTGKVGNLFDVQLIPNQEVQHIERQRSIQAFLALAGLQA</sequence>
<evidence type="ECO:0000313" key="3">
    <source>
        <dbReference type="Proteomes" id="UP000827092"/>
    </source>
</evidence>
<gene>
    <name evidence="2" type="ORF">JTE90_018251</name>
</gene>
<feature type="chain" id="PRO_5043596779" evidence="1">
    <location>
        <begin position="35"/>
        <end position="101"/>
    </location>
</feature>
<name>A0AAV6U9X4_9ARAC</name>
<feature type="signal peptide" evidence="1">
    <location>
        <begin position="1"/>
        <end position="34"/>
    </location>
</feature>